<dbReference type="SUPFAM" id="SSF55816">
    <property type="entry name" value="5'-nucleotidase (syn. UDP-sugar hydrolase), C-terminal domain"/>
    <property type="match status" value="1"/>
</dbReference>
<dbReference type="Pfam" id="PF02872">
    <property type="entry name" value="5_nucleotid_C"/>
    <property type="match status" value="1"/>
</dbReference>
<organism evidence="2 3">
    <name type="scientific">Salegentibacter chungangensis</name>
    <dbReference type="NCBI Taxonomy" id="1335724"/>
    <lineage>
        <taxon>Bacteria</taxon>
        <taxon>Pseudomonadati</taxon>
        <taxon>Bacteroidota</taxon>
        <taxon>Flavobacteriia</taxon>
        <taxon>Flavobacteriales</taxon>
        <taxon>Flavobacteriaceae</taxon>
        <taxon>Salegentibacter</taxon>
    </lineage>
</organism>
<feature type="domain" description="5'-Nucleotidase C-terminal" evidence="1">
    <location>
        <begin position="79"/>
        <end position="217"/>
    </location>
</feature>
<evidence type="ECO:0000313" key="3">
    <source>
        <dbReference type="Proteomes" id="UP001597131"/>
    </source>
</evidence>
<dbReference type="Proteomes" id="UP001597131">
    <property type="component" value="Unassembled WGS sequence"/>
</dbReference>
<dbReference type="InterPro" id="IPR006179">
    <property type="entry name" value="5_nucleotidase/apyrase"/>
</dbReference>
<dbReference type="PANTHER" id="PTHR11575:SF24">
    <property type="entry name" value="5'-NUCLEOTIDASE"/>
    <property type="match status" value="1"/>
</dbReference>
<name>A0ABW3NRP1_9FLAO</name>
<dbReference type="InterPro" id="IPR036907">
    <property type="entry name" value="5'-Nucleotdase_C_sf"/>
</dbReference>
<evidence type="ECO:0000259" key="1">
    <source>
        <dbReference type="Pfam" id="PF02872"/>
    </source>
</evidence>
<keyword evidence="3" id="KW-1185">Reference proteome</keyword>
<dbReference type="InterPro" id="IPR008334">
    <property type="entry name" value="5'-Nucleotdase_C"/>
</dbReference>
<proteinExistence type="predicted"/>
<evidence type="ECO:0000313" key="2">
    <source>
        <dbReference type="EMBL" id="MFD1096543.1"/>
    </source>
</evidence>
<sequence>MNFLKVTGIFLVFTSLLISCKGKTPFSPAEIEAERIAIDSTTEGDTSIQNFIDPYQEHLNKTLDSTLAYNPKDLSKEDGHLETAIGNLMADIVIQQASSVVKNRTGKHIDMVLLNHGGIRSTLNRGGLSTRSAYALMPFENEIVVAELSGKKMKEMLSYLEEAKTAHPVSGIRIIMDKNYKITEALINNKKIDTTKTYMVATSDFLQQGGDNMNFFKDPVGLYHTDYKLRNAIIDYFEKTDTIKAEKDGRFIQKK</sequence>
<dbReference type="EMBL" id="JBHTLI010000002">
    <property type="protein sequence ID" value="MFD1096543.1"/>
    <property type="molecule type" value="Genomic_DNA"/>
</dbReference>
<dbReference type="RefSeq" id="WP_380746280.1">
    <property type="nucleotide sequence ID" value="NZ_JBHTLI010000002.1"/>
</dbReference>
<gene>
    <name evidence="2" type="ORF">ACFQ3Q_12330</name>
</gene>
<dbReference type="PANTHER" id="PTHR11575">
    <property type="entry name" value="5'-NUCLEOTIDASE-RELATED"/>
    <property type="match status" value="1"/>
</dbReference>
<protein>
    <submittedName>
        <fullName evidence="2">5'-nucleotidase C-terminal domain-containing protein</fullName>
    </submittedName>
</protein>
<dbReference type="PROSITE" id="PS51257">
    <property type="entry name" value="PROKAR_LIPOPROTEIN"/>
    <property type="match status" value="1"/>
</dbReference>
<reference evidence="3" key="1">
    <citation type="journal article" date="2019" name="Int. J. Syst. Evol. Microbiol.">
        <title>The Global Catalogue of Microorganisms (GCM) 10K type strain sequencing project: providing services to taxonomists for standard genome sequencing and annotation.</title>
        <authorList>
            <consortium name="The Broad Institute Genomics Platform"/>
            <consortium name="The Broad Institute Genome Sequencing Center for Infectious Disease"/>
            <person name="Wu L."/>
            <person name="Ma J."/>
        </authorList>
    </citation>
    <scope>NUCLEOTIDE SEQUENCE [LARGE SCALE GENOMIC DNA]</scope>
    <source>
        <strain evidence="3">CCUG 64793</strain>
    </source>
</reference>
<accession>A0ABW3NRP1</accession>
<dbReference type="Gene3D" id="3.90.780.10">
    <property type="entry name" value="5'-Nucleotidase, C-terminal domain"/>
    <property type="match status" value="1"/>
</dbReference>
<dbReference type="PRINTS" id="PR01607">
    <property type="entry name" value="APYRASEFAMLY"/>
</dbReference>
<comment type="caution">
    <text evidence="2">The sequence shown here is derived from an EMBL/GenBank/DDBJ whole genome shotgun (WGS) entry which is preliminary data.</text>
</comment>